<dbReference type="InterPro" id="IPR008979">
    <property type="entry name" value="Galactose-bd-like_sf"/>
</dbReference>
<dbReference type="OrthoDB" id="10250488at2759"/>
<proteinExistence type="predicted"/>
<name>A0A6J2U1E2_DROLE</name>
<accession>A0A6J2U1E2</accession>
<dbReference type="GeneID" id="115630014"/>
<keyword evidence="2" id="KW-1185">Reference proteome</keyword>
<organism evidence="2 3">
    <name type="scientific">Drosophila lebanonensis</name>
    <name type="common">Fruit fly</name>
    <name type="synonym">Scaptodrosophila lebanonensis</name>
    <dbReference type="NCBI Taxonomy" id="7225"/>
    <lineage>
        <taxon>Eukaryota</taxon>
        <taxon>Metazoa</taxon>
        <taxon>Ecdysozoa</taxon>
        <taxon>Arthropoda</taxon>
        <taxon>Hexapoda</taxon>
        <taxon>Insecta</taxon>
        <taxon>Pterygota</taxon>
        <taxon>Neoptera</taxon>
        <taxon>Endopterygota</taxon>
        <taxon>Diptera</taxon>
        <taxon>Brachycera</taxon>
        <taxon>Muscomorpha</taxon>
        <taxon>Ephydroidea</taxon>
        <taxon>Drosophilidae</taxon>
        <taxon>Scaptodrosophila</taxon>
    </lineage>
</organism>
<sequence length="140" mass="15908">MDVLNDIGFRCSVSSVLNKETKQYGKQFMFDETEDTAWSSDEGLPQWISLSFDEPQAISGFCFQFQGGFVGQDATVLLYSSEDNKLLGKEAFYPEDINSPQNFQLKHETSVEKCSKIKFVFASSTDLFGRIIVYKLKLLK</sequence>
<dbReference type="Proteomes" id="UP000504634">
    <property type="component" value="Unplaced"/>
</dbReference>
<keyword evidence="3" id="KW-0675">Receptor</keyword>
<evidence type="ECO:0000313" key="2">
    <source>
        <dbReference type="Proteomes" id="UP000504634"/>
    </source>
</evidence>
<protein>
    <submittedName>
        <fullName evidence="3">Nuclear receptor 2C2-associated protein</fullName>
    </submittedName>
</protein>
<evidence type="ECO:0000313" key="3">
    <source>
        <dbReference type="RefSeq" id="XP_030382501.1"/>
    </source>
</evidence>
<dbReference type="RefSeq" id="XP_030382501.1">
    <property type="nucleotide sequence ID" value="XM_030526641.1"/>
</dbReference>
<dbReference type="Pfam" id="PF00754">
    <property type="entry name" value="F5_F8_type_C"/>
    <property type="match status" value="1"/>
</dbReference>
<gene>
    <name evidence="3" type="primary">LOC115630014</name>
</gene>
<dbReference type="InterPro" id="IPR000421">
    <property type="entry name" value="FA58C"/>
</dbReference>
<dbReference type="SUPFAM" id="SSF49785">
    <property type="entry name" value="Galactose-binding domain-like"/>
    <property type="match status" value="1"/>
</dbReference>
<dbReference type="Gene3D" id="2.60.120.260">
    <property type="entry name" value="Galactose-binding domain-like"/>
    <property type="match status" value="1"/>
</dbReference>
<evidence type="ECO:0000259" key="1">
    <source>
        <dbReference type="Pfam" id="PF00754"/>
    </source>
</evidence>
<dbReference type="AlphaFoldDB" id="A0A6J2U1E2"/>
<feature type="domain" description="F5/8 type C" evidence="1">
    <location>
        <begin position="16"/>
        <end position="106"/>
    </location>
</feature>
<reference evidence="3" key="1">
    <citation type="submission" date="2025-08" db="UniProtKB">
        <authorList>
            <consortium name="RefSeq"/>
        </authorList>
    </citation>
    <scope>IDENTIFICATION</scope>
    <source>
        <strain evidence="3">11010-0011.00</strain>
        <tissue evidence="3">Whole body</tissue>
    </source>
</reference>